<organism evidence="2 3">
    <name type="scientific">Pyxidicoccus fallax</name>
    <dbReference type="NCBI Taxonomy" id="394095"/>
    <lineage>
        <taxon>Bacteria</taxon>
        <taxon>Pseudomonadati</taxon>
        <taxon>Myxococcota</taxon>
        <taxon>Myxococcia</taxon>
        <taxon>Myxococcales</taxon>
        <taxon>Cystobacterineae</taxon>
        <taxon>Myxococcaceae</taxon>
        <taxon>Pyxidicoccus</taxon>
    </lineage>
</organism>
<dbReference type="InterPro" id="IPR010667">
    <property type="entry name" value="Phage_T4_Gp19"/>
</dbReference>
<feature type="region of interest" description="Disordered" evidence="1">
    <location>
        <begin position="1"/>
        <end position="20"/>
    </location>
</feature>
<dbReference type="PANTHER" id="PTHR38009">
    <property type="entry name" value="CONSERVED HYPOTHETICAL PHAGE TAIL PROTEIN"/>
    <property type="match status" value="1"/>
</dbReference>
<evidence type="ECO:0000313" key="2">
    <source>
        <dbReference type="EMBL" id="NMO19404.1"/>
    </source>
</evidence>
<reference evidence="2 3" key="1">
    <citation type="submission" date="2020-04" db="EMBL/GenBank/DDBJ databases">
        <title>Draft genome of Pyxidicoccus fallax type strain.</title>
        <authorList>
            <person name="Whitworth D.E."/>
        </authorList>
    </citation>
    <scope>NUCLEOTIDE SEQUENCE [LARGE SCALE GENOMIC DNA]</scope>
    <source>
        <strain evidence="2 3">DSM 14698</strain>
    </source>
</reference>
<accession>A0A848LPH6</accession>
<dbReference type="NCBIfam" id="TIGR02241">
    <property type="entry name" value="conserved hypothetical phage tail region protein"/>
    <property type="match status" value="1"/>
</dbReference>
<evidence type="ECO:0000313" key="3">
    <source>
        <dbReference type="Proteomes" id="UP000518300"/>
    </source>
</evidence>
<dbReference type="PANTHER" id="PTHR38009:SF1">
    <property type="entry name" value="CONSERVED HYPOTHETICAL PHAGE TAIL PROTEIN"/>
    <property type="match status" value="1"/>
</dbReference>
<dbReference type="Proteomes" id="UP000518300">
    <property type="component" value="Unassembled WGS sequence"/>
</dbReference>
<dbReference type="EMBL" id="JABBJJ010000182">
    <property type="protein sequence ID" value="NMO19404.1"/>
    <property type="molecule type" value="Genomic_DNA"/>
</dbReference>
<dbReference type="GO" id="GO:0005198">
    <property type="term" value="F:structural molecule activity"/>
    <property type="evidence" value="ECO:0007669"/>
    <property type="project" value="InterPro"/>
</dbReference>
<dbReference type="RefSeq" id="WP_169348655.1">
    <property type="nucleotide sequence ID" value="NZ_JABBJJ010000182.1"/>
</dbReference>
<dbReference type="InterPro" id="IPR011747">
    <property type="entry name" value="CHP02241"/>
</dbReference>
<keyword evidence="3" id="KW-1185">Reference proteome</keyword>
<gene>
    <name evidence="2" type="ORF">HG543_31710</name>
</gene>
<name>A0A848LPH6_9BACT</name>
<proteinExistence type="predicted"/>
<protein>
    <submittedName>
        <fullName evidence="2">Phage tail protein</fullName>
    </submittedName>
</protein>
<evidence type="ECO:0000256" key="1">
    <source>
        <dbReference type="SAM" id="MobiDB-lite"/>
    </source>
</evidence>
<sequence>MAEAKAPDAPPPEQDAGAQPGALVDPFRAYNFKLLIDGVNEGHFTQCTGLQVKVSALHFREGGAGPVVRRLPGPVSYGDVTLRYGLTQSPELWTWFLASVSGVPQRKNVSVLMLDIDGVTERLRWNLNEAWPTEWKAHPLDALGQQIAIDSLTLVFESISRG</sequence>
<dbReference type="AlphaFoldDB" id="A0A848LPH6"/>
<comment type="caution">
    <text evidence="2">The sequence shown here is derived from an EMBL/GenBank/DDBJ whole genome shotgun (WGS) entry which is preliminary data.</text>
</comment>
<dbReference type="Pfam" id="PF06841">
    <property type="entry name" value="Phage_T4_gp19"/>
    <property type="match status" value="1"/>
</dbReference>